<dbReference type="EMBL" id="JAGZCC010000009">
    <property type="protein sequence ID" value="MBS5587662.1"/>
    <property type="molecule type" value="Genomic_DNA"/>
</dbReference>
<comment type="caution">
    <text evidence="1">The sequence shown here is derived from an EMBL/GenBank/DDBJ whole genome shotgun (WGS) entry which is preliminary data.</text>
</comment>
<proteinExistence type="predicted"/>
<protein>
    <submittedName>
        <fullName evidence="1">Uncharacterized protein</fullName>
    </submittedName>
</protein>
<gene>
    <name evidence="1" type="ORF">KHX14_02420</name>
</gene>
<name>A0A943I3J3_9FIRM</name>
<dbReference type="RefSeq" id="WP_303886103.1">
    <property type="nucleotide sequence ID" value="NZ_JAGZCC010000009.1"/>
</dbReference>
<sequence>MKKIILTISTILIFSIVPISAREDISSNIKNIQYTQNLIQKKDVLVWKYKSINGKMYKRLYNKTTGKWVGDWIRV</sequence>
<reference evidence="1" key="1">
    <citation type="submission" date="2021-02" db="EMBL/GenBank/DDBJ databases">
        <title>Infant gut strain persistence is associated with maternal origin, phylogeny, and functional potential including surface adhesion and iron acquisition.</title>
        <authorList>
            <person name="Lou Y.C."/>
        </authorList>
    </citation>
    <scope>NUCLEOTIDE SEQUENCE</scope>
    <source>
        <strain evidence="1">L3_108_000G1_dasL3_108_000G1_metabat.metabat.11</strain>
    </source>
</reference>
<dbReference type="Proteomes" id="UP000751224">
    <property type="component" value="Unassembled WGS sequence"/>
</dbReference>
<organism evidence="1 2">
    <name type="scientific">Thomasclavelia spiroformis</name>
    <dbReference type="NCBI Taxonomy" id="29348"/>
    <lineage>
        <taxon>Bacteria</taxon>
        <taxon>Bacillati</taxon>
        <taxon>Bacillota</taxon>
        <taxon>Erysipelotrichia</taxon>
        <taxon>Erysipelotrichales</taxon>
        <taxon>Coprobacillaceae</taxon>
        <taxon>Thomasclavelia</taxon>
    </lineage>
</organism>
<evidence type="ECO:0000313" key="1">
    <source>
        <dbReference type="EMBL" id="MBS5587662.1"/>
    </source>
</evidence>
<accession>A0A943I3J3</accession>
<dbReference type="AlphaFoldDB" id="A0A943I3J3"/>
<evidence type="ECO:0000313" key="2">
    <source>
        <dbReference type="Proteomes" id="UP000751224"/>
    </source>
</evidence>